<dbReference type="PANTHER" id="PTHR30411:SF4">
    <property type="entry name" value="YBAK_AMINOACYL-TRNA SYNTHETASE-ASSOCIATED DOMAIN-CONTAINING PROTEIN"/>
    <property type="match status" value="1"/>
</dbReference>
<dbReference type="GO" id="GO:0106074">
    <property type="term" value="P:aminoacyl-tRNA metabolism involved in translational fidelity"/>
    <property type="evidence" value="ECO:0000318"/>
    <property type="project" value="GO_Central"/>
</dbReference>
<dbReference type="EMBL" id="KI397513">
    <property type="protein sequence ID" value="ERM94062.1"/>
    <property type="molecule type" value="Genomic_DNA"/>
</dbReference>
<proteinExistence type="predicted"/>
<name>W1NE49_AMBTC</name>
<sequence>MDLDSLRLLQTQILQRLSELEACMLPSGQQQHSNISPTLYQQGKAEEDEEDNENIHHCTTMESRISHILRSGGVGDFEFKRVPSDYYERSLEERRDIVGAPSIDHLCKSIVLTNTQAHASVTDCSDPKNSKYYVVVIQYTARLNAENVKNFLHTLNNGKIPKKKFNFPQHIFMSFSHVILLGETPSILSNSIASVGEFYIC</sequence>
<evidence type="ECO:0008006" key="3">
    <source>
        <dbReference type="Google" id="ProtNLM"/>
    </source>
</evidence>
<evidence type="ECO:0000313" key="2">
    <source>
        <dbReference type="Proteomes" id="UP000017836"/>
    </source>
</evidence>
<organism evidence="1 2">
    <name type="scientific">Amborella trichopoda</name>
    <dbReference type="NCBI Taxonomy" id="13333"/>
    <lineage>
        <taxon>Eukaryota</taxon>
        <taxon>Viridiplantae</taxon>
        <taxon>Streptophyta</taxon>
        <taxon>Embryophyta</taxon>
        <taxon>Tracheophyta</taxon>
        <taxon>Spermatophyta</taxon>
        <taxon>Magnoliopsida</taxon>
        <taxon>Amborellales</taxon>
        <taxon>Amborellaceae</taxon>
        <taxon>Amborella</taxon>
    </lineage>
</organism>
<dbReference type="PANTHER" id="PTHR30411">
    <property type="entry name" value="CYTOPLASMIC PROTEIN"/>
    <property type="match status" value="1"/>
</dbReference>
<dbReference type="HOGENOM" id="CLU_1362061_0_0_1"/>
<protein>
    <recommendedName>
        <fullName evidence="3">YbaK/aminoacyl-tRNA synthetase-associated domain-containing protein</fullName>
    </recommendedName>
</protein>
<dbReference type="Gramene" id="ERM94062">
    <property type="protein sequence ID" value="ERM94062"/>
    <property type="gene ID" value="AMTR_s00010p00069750"/>
</dbReference>
<dbReference type="GO" id="GO:0002161">
    <property type="term" value="F:aminoacyl-tRNA deacylase activity"/>
    <property type="evidence" value="ECO:0000318"/>
    <property type="project" value="GO_Central"/>
</dbReference>
<dbReference type="Gene3D" id="3.90.960.10">
    <property type="entry name" value="YbaK/aminoacyl-tRNA synthetase-associated domain"/>
    <property type="match status" value="1"/>
</dbReference>
<reference evidence="2" key="1">
    <citation type="journal article" date="2013" name="Science">
        <title>The Amborella genome and the evolution of flowering plants.</title>
        <authorList>
            <consortium name="Amborella Genome Project"/>
        </authorList>
    </citation>
    <scope>NUCLEOTIDE SEQUENCE [LARGE SCALE GENOMIC DNA]</scope>
</reference>
<dbReference type="Proteomes" id="UP000017836">
    <property type="component" value="Unassembled WGS sequence"/>
</dbReference>
<dbReference type="eggNOG" id="ENOG502QTG1">
    <property type="taxonomic scope" value="Eukaryota"/>
</dbReference>
<keyword evidence="2" id="KW-1185">Reference proteome</keyword>
<dbReference type="AlphaFoldDB" id="W1NE49"/>
<evidence type="ECO:0000313" key="1">
    <source>
        <dbReference type="EMBL" id="ERM94062.1"/>
    </source>
</evidence>
<dbReference type="InterPro" id="IPR036754">
    <property type="entry name" value="YbaK/aa-tRNA-synt-asso_dom_sf"/>
</dbReference>
<accession>W1NE49</accession>
<gene>
    <name evidence="1" type="ORF">AMTR_s00010p00069750</name>
</gene>